<dbReference type="EMBL" id="CP002817">
    <property type="protein sequence ID" value="AGE72234.1"/>
    <property type="molecule type" value="Genomic_DNA"/>
</dbReference>
<dbReference type="Gene3D" id="1.50.10.20">
    <property type="match status" value="1"/>
</dbReference>
<reference evidence="1 2" key="1">
    <citation type="journal article" date="2012" name="ISME J.">
        <title>Genomic evidence of rapid, global-scale gene flow in a Sulfolobus species.</title>
        <authorList>
            <person name="Mao D."/>
            <person name="Grogan D."/>
        </authorList>
    </citation>
    <scope>NUCLEOTIDE SEQUENCE [LARGE SCALE GENOMIC DNA]</scope>
    <source>
        <strain evidence="1 2">N8</strain>
    </source>
</reference>
<gene>
    <name evidence="1" type="ORF">SacN8_11450</name>
</gene>
<dbReference type="AlphaFoldDB" id="M1IYD2"/>
<sequence length="387" mass="44840">MIQKNMINDAKFYDKLIAFFFETENCTNCEDLYNKILKLTISQKYYFLRANANEYLFYTVRFSRGVVPSIGIINTSGELIGIIESENIDYIQAKLREIYDNRNKIKGFKIDKITTTREINTADFYEVVNYALDGGQLDFRGAQFLRFYAKIHKEYEKVLERALPLDPFAEYVLTGKKPDVEHYYTSTLAISTILGLFNDDVISKLLERINSDGSVYRSIRKEVNGLLIDQALVGQALLRVYKKTWDQKYLDLAMKVYTYIKDNLKGDLGFRDIKPLDEVTKEEFYEPISNSETAIFLSQLWSVNNDETYLLEAKKAMEASYTIGGNDIRVIPRVAIAYLKINELIKSREEIKDDIRVEVMKEISCEDKDAVVYKGKCVKIDEVQSEL</sequence>
<dbReference type="InterPro" id="IPR008928">
    <property type="entry name" value="6-hairpin_glycosidase_sf"/>
</dbReference>
<evidence type="ECO:0000313" key="2">
    <source>
        <dbReference type="Proteomes" id="UP000011281"/>
    </source>
</evidence>
<proteinExistence type="predicted"/>
<dbReference type="Proteomes" id="UP000011281">
    <property type="component" value="Chromosome"/>
</dbReference>
<name>M1IYD2_9CREN</name>
<evidence type="ECO:0000313" key="1">
    <source>
        <dbReference type="EMBL" id="AGE72234.1"/>
    </source>
</evidence>
<dbReference type="SUPFAM" id="SSF48208">
    <property type="entry name" value="Six-hairpin glycosidases"/>
    <property type="match status" value="1"/>
</dbReference>
<dbReference type="HOGENOM" id="CLU_712935_0_0_2"/>
<organism evidence="2">
    <name type="scientific">Sulfolobus acidocaldarius N8</name>
    <dbReference type="NCBI Taxonomy" id="1028566"/>
    <lineage>
        <taxon>Archaea</taxon>
        <taxon>Thermoproteota</taxon>
        <taxon>Thermoprotei</taxon>
        <taxon>Sulfolobales</taxon>
        <taxon>Sulfolobaceae</taxon>
        <taxon>Sulfolobus</taxon>
    </lineage>
</organism>
<dbReference type="PATRIC" id="fig|1028566.6.peg.2308"/>
<evidence type="ECO:0008006" key="3">
    <source>
        <dbReference type="Google" id="ProtNLM"/>
    </source>
</evidence>
<dbReference type="KEGG" id="sacn:SacN8_11450"/>
<protein>
    <recommendedName>
        <fullName evidence="3">Thioredoxin</fullName>
    </recommendedName>
</protein>
<dbReference type="RefSeq" id="WP_015385805.1">
    <property type="nucleotide sequence ID" value="NC_020246.1"/>
</dbReference>
<dbReference type="GeneID" id="14552858"/>
<dbReference type="GO" id="GO:0005975">
    <property type="term" value="P:carbohydrate metabolic process"/>
    <property type="evidence" value="ECO:0007669"/>
    <property type="project" value="InterPro"/>
</dbReference>
<accession>M1IYD2</accession>